<proteinExistence type="predicted"/>
<sequence length="161" mass="18152">MVESKLKVDFVNVEVAGPERLHRYPPPALIKSFVALDVAVNIKYMKHVFYLEDEGIGTAEGRATTACMARIRKVSMPVHHMIETLEVDRLVQMGIYSQNDERWPVSLFYAIMTLSIVDSVVGIQFNDGMPTWIIASWSQLLGPLCIILTVREFPSLSEPQS</sequence>
<evidence type="ECO:0000313" key="2">
    <source>
        <dbReference type="Proteomes" id="UP000076727"/>
    </source>
</evidence>
<reference evidence="1 2" key="1">
    <citation type="journal article" date="2016" name="Mol. Biol. Evol.">
        <title>Comparative Genomics of Early-Diverging Mushroom-Forming Fungi Provides Insights into the Origins of Lignocellulose Decay Capabilities.</title>
        <authorList>
            <person name="Nagy L.G."/>
            <person name="Riley R."/>
            <person name="Tritt A."/>
            <person name="Adam C."/>
            <person name="Daum C."/>
            <person name="Floudas D."/>
            <person name="Sun H."/>
            <person name="Yadav J.S."/>
            <person name="Pangilinan J."/>
            <person name="Larsson K.H."/>
            <person name="Matsuura K."/>
            <person name="Barry K."/>
            <person name="Labutti K."/>
            <person name="Kuo R."/>
            <person name="Ohm R.A."/>
            <person name="Bhattacharya S.S."/>
            <person name="Shirouzu T."/>
            <person name="Yoshinaga Y."/>
            <person name="Martin F.M."/>
            <person name="Grigoriev I.V."/>
            <person name="Hibbett D.S."/>
        </authorList>
    </citation>
    <scope>NUCLEOTIDE SEQUENCE [LARGE SCALE GENOMIC DNA]</scope>
    <source>
        <strain evidence="1 2">L-15889</strain>
    </source>
</reference>
<dbReference type="Proteomes" id="UP000076727">
    <property type="component" value="Unassembled WGS sequence"/>
</dbReference>
<gene>
    <name evidence="1" type="ORF">DAEQUDRAFT_811892</name>
</gene>
<name>A0A165Q087_9APHY</name>
<organism evidence="1 2">
    <name type="scientific">Daedalea quercina L-15889</name>
    <dbReference type="NCBI Taxonomy" id="1314783"/>
    <lineage>
        <taxon>Eukaryota</taxon>
        <taxon>Fungi</taxon>
        <taxon>Dikarya</taxon>
        <taxon>Basidiomycota</taxon>
        <taxon>Agaricomycotina</taxon>
        <taxon>Agaricomycetes</taxon>
        <taxon>Polyporales</taxon>
        <taxon>Fomitopsis</taxon>
    </lineage>
</organism>
<protein>
    <submittedName>
        <fullName evidence="1">Uncharacterized protein</fullName>
    </submittedName>
</protein>
<keyword evidence="2" id="KW-1185">Reference proteome</keyword>
<accession>A0A165Q087</accession>
<dbReference type="EMBL" id="KV429063">
    <property type="protein sequence ID" value="KZT68842.1"/>
    <property type="molecule type" value="Genomic_DNA"/>
</dbReference>
<dbReference type="AlphaFoldDB" id="A0A165Q087"/>
<evidence type="ECO:0000313" key="1">
    <source>
        <dbReference type="EMBL" id="KZT68842.1"/>
    </source>
</evidence>